<reference evidence="2" key="1">
    <citation type="submission" date="2024-04" db="EMBL/GenBank/DDBJ databases">
        <authorList>
            <person name="Jaglan A.B."/>
            <person name="Vashisth M."/>
            <person name="Anand T."/>
            <person name="Virmani N."/>
            <person name="Bera B."/>
            <person name="Vaid R."/>
        </authorList>
    </citation>
    <scope>NUCLEOTIDE SEQUENCE</scope>
</reference>
<organism evidence="2">
    <name type="scientific">Salmonella phage SalP219</name>
    <dbReference type="NCBI Taxonomy" id="3158864"/>
    <lineage>
        <taxon>Viruses</taxon>
        <taxon>Duplodnaviria</taxon>
        <taxon>Heunggongvirae</taxon>
        <taxon>Uroviricota</taxon>
        <taxon>Caudoviricetes</taxon>
        <taxon>Vequintavirinae</taxon>
        <taxon>Seunavirus</taxon>
    </lineage>
</organism>
<feature type="transmembrane region" description="Helical" evidence="1">
    <location>
        <begin position="31"/>
        <end position="59"/>
    </location>
</feature>
<name>A0AAU7PI98_9CAUD</name>
<keyword evidence="1" id="KW-1133">Transmembrane helix</keyword>
<evidence type="ECO:0000256" key="1">
    <source>
        <dbReference type="SAM" id="Phobius"/>
    </source>
</evidence>
<protein>
    <submittedName>
        <fullName evidence="2">Uncharacterized protein</fullName>
    </submittedName>
</protein>
<evidence type="ECO:0000313" key="2">
    <source>
        <dbReference type="EMBL" id="XBS49907.1"/>
    </source>
</evidence>
<proteinExistence type="predicted"/>
<keyword evidence="1" id="KW-0472">Membrane</keyword>
<dbReference type="EMBL" id="PP595732">
    <property type="protein sequence ID" value="XBS49907.1"/>
    <property type="molecule type" value="Genomic_DNA"/>
</dbReference>
<sequence length="70" mass="7834">MKFLSALALLFIALKLCGVIAWSWWWVLAPLYFPFAIFVGIIILFFASVFGVAGAAALLEKIKLSKKRSR</sequence>
<accession>A0AAU7PI98</accession>
<keyword evidence="1" id="KW-0812">Transmembrane</keyword>